<dbReference type="GO" id="GO:0043005">
    <property type="term" value="C:neuron projection"/>
    <property type="evidence" value="ECO:0007669"/>
    <property type="project" value="TreeGrafter"/>
</dbReference>
<dbReference type="InterPro" id="IPR002110">
    <property type="entry name" value="Ankyrin_rpt"/>
</dbReference>
<dbReference type="SUPFAM" id="SSF48403">
    <property type="entry name" value="Ankyrin repeat"/>
    <property type="match status" value="1"/>
</dbReference>
<feature type="repeat" description="ANK" evidence="1">
    <location>
        <begin position="40"/>
        <end position="72"/>
    </location>
</feature>
<dbReference type="InterPro" id="IPR052391">
    <property type="entry name" value="E3_Ligase-Neurotoxin"/>
</dbReference>
<reference evidence="3" key="1">
    <citation type="submission" date="2016-06" db="EMBL/GenBank/DDBJ databases">
        <title>De novo assembly and RNA-Seq shows season-dependent expression and editing in black bear kidneys.</title>
        <authorList>
            <person name="Korstanje R."/>
            <person name="Srivastava A."/>
            <person name="Sarsani V.K."/>
            <person name="Sheehan S.M."/>
            <person name="Seger R.L."/>
            <person name="Barter M.E."/>
            <person name="Lindqvist C."/>
            <person name="Brody L.C."/>
            <person name="Mullikin J.C."/>
        </authorList>
    </citation>
    <scope>NUCLEOTIDE SEQUENCE [LARGE SCALE GENOMIC DNA]</scope>
</reference>
<name>A0A452QE96_URSAM</name>
<dbReference type="Ensembl" id="ENSUAMT00000003577.1">
    <property type="protein sequence ID" value="ENSUAMP00000003137.1"/>
    <property type="gene ID" value="ENSUAMG00000002874.1"/>
</dbReference>
<dbReference type="STRING" id="9643.ENSUAMP00000003137"/>
<reference evidence="2" key="2">
    <citation type="submission" date="2025-08" db="UniProtKB">
        <authorList>
            <consortium name="Ensembl"/>
        </authorList>
    </citation>
    <scope>IDENTIFICATION</scope>
</reference>
<dbReference type="Pfam" id="PF12796">
    <property type="entry name" value="Ank_2"/>
    <property type="match status" value="1"/>
</dbReference>
<dbReference type="GeneTree" id="ENSGT00990000213410"/>
<protein>
    <submittedName>
        <fullName evidence="2">Uncharacterized protein</fullName>
    </submittedName>
</protein>
<dbReference type="Proteomes" id="UP000291022">
    <property type="component" value="Unassembled WGS sequence"/>
</dbReference>
<dbReference type="PANTHER" id="PTHR24133">
    <property type="entry name" value="ANKYRIN DOMAIN-CONTAINING"/>
    <property type="match status" value="1"/>
</dbReference>
<dbReference type="OMA" id="WIREWVI"/>
<reference evidence="2" key="3">
    <citation type="submission" date="2025-09" db="UniProtKB">
        <authorList>
            <consortium name="Ensembl"/>
        </authorList>
    </citation>
    <scope>IDENTIFICATION</scope>
</reference>
<evidence type="ECO:0000313" key="2">
    <source>
        <dbReference type="Ensembl" id="ENSUAMP00000003137.1"/>
    </source>
</evidence>
<evidence type="ECO:0000256" key="1">
    <source>
        <dbReference type="PROSITE-ProRule" id="PRU00023"/>
    </source>
</evidence>
<dbReference type="GO" id="GO:0044325">
    <property type="term" value="F:transmembrane transporter binding"/>
    <property type="evidence" value="ECO:0007669"/>
    <property type="project" value="TreeGrafter"/>
</dbReference>
<evidence type="ECO:0000313" key="3">
    <source>
        <dbReference type="Proteomes" id="UP000291022"/>
    </source>
</evidence>
<dbReference type="GO" id="GO:0072659">
    <property type="term" value="P:protein localization to plasma membrane"/>
    <property type="evidence" value="ECO:0007669"/>
    <property type="project" value="TreeGrafter"/>
</dbReference>
<sequence>MSIHLLRFTPLHVAAKYGKLEVANLLLQKSASPDAAGKVRRIASVHLAAQEGHVDMVSLLLGRNANVNLSNKVTFLSLYRAHHKTLPVRMVTKKHEEFRSNRICKV</sequence>
<dbReference type="SMART" id="SM00248">
    <property type="entry name" value="ANK"/>
    <property type="match status" value="2"/>
</dbReference>
<dbReference type="GO" id="GO:0005886">
    <property type="term" value="C:plasma membrane"/>
    <property type="evidence" value="ECO:0007669"/>
    <property type="project" value="TreeGrafter"/>
</dbReference>
<dbReference type="Gene3D" id="1.25.40.20">
    <property type="entry name" value="Ankyrin repeat-containing domain"/>
    <property type="match status" value="1"/>
</dbReference>
<keyword evidence="1" id="KW-0040">ANK repeat</keyword>
<feature type="repeat" description="ANK" evidence="1">
    <location>
        <begin position="6"/>
        <end position="38"/>
    </location>
</feature>
<dbReference type="GO" id="GO:0030507">
    <property type="term" value="F:spectrin binding"/>
    <property type="evidence" value="ECO:0007669"/>
    <property type="project" value="TreeGrafter"/>
</dbReference>
<dbReference type="GO" id="GO:0008093">
    <property type="term" value="F:cytoskeletal anchor activity"/>
    <property type="evidence" value="ECO:0007669"/>
    <property type="project" value="TreeGrafter"/>
</dbReference>
<dbReference type="PRINTS" id="PR01415">
    <property type="entry name" value="ANKYRIN"/>
</dbReference>
<dbReference type="PROSITE" id="PS50297">
    <property type="entry name" value="ANK_REP_REGION"/>
    <property type="match status" value="2"/>
</dbReference>
<dbReference type="InterPro" id="IPR036770">
    <property type="entry name" value="Ankyrin_rpt-contain_sf"/>
</dbReference>
<organism evidence="2 3">
    <name type="scientific">Ursus americanus</name>
    <name type="common">American black bear</name>
    <name type="synonym">Euarctos americanus</name>
    <dbReference type="NCBI Taxonomy" id="9643"/>
    <lineage>
        <taxon>Eukaryota</taxon>
        <taxon>Metazoa</taxon>
        <taxon>Chordata</taxon>
        <taxon>Craniata</taxon>
        <taxon>Vertebrata</taxon>
        <taxon>Euteleostomi</taxon>
        <taxon>Mammalia</taxon>
        <taxon>Eutheria</taxon>
        <taxon>Laurasiatheria</taxon>
        <taxon>Carnivora</taxon>
        <taxon>Caniformia</taxon>
        <taxon>Ursidae</taxon>
        <taxon>Ursus</taxon>
    </lineage>
</organism>
<keyword evidence="3" id="KW-1185">Reference proteome</keyword>
<dbReference type="PROSITE" id="PS50088">
    <property type="entry name" value="ANK_REPEAT"/>
    <property type="match status" value="2"/>
</dbReference>
<proteinExistence type="predicted"/>
<accession>A0A452QE96</accession>
<dbReference type="AlphaFoldDB" id="A0A452QE96"/>
<dbReference type="PANTHER" id="PTHR24133:SF33">
    <property type="entry name" value="ANKYRIN, ISOFORM B"/>
    <property type="match status" value="1"/>
</dbReference>